<keyword evidence="7" id="KW-0547">Nucleotide-binding</keyword>
<evidence type="ECO:0000259" key="9">
    <source>
        <dbReference type="Pfam" id="PF01225"/>
    </source>
</evidence>
<keyword evidence="7 12" id="KW-0436">Ligase</keyword>
<keyword evidence="6 7" id="KW-0961">Cell wall biogenesis/degradation</keyword>
<dbReference type="GO" id="GO:0008360">
    <property type="term" value="P:regulation of cell shape"/>
    <property type="evidence" value="ECO:0007669"/>
    <property type="project" value="UniProtKB-KW"/>
</dbReference>
<feature type="binding site" evidence="7">
    <location>
        <begin position="158"/>
        <end position="159"/>
    </location>
    <ligand>
        <name>UDP-N-acetyl-alpha-D-muramoyl-L-alanyl-D-glutamate</name>
        <dbReference type="ChEBI" id="CHEBI:83900"/>
    </ligand>
</feature>
<dbReference type="InterPro" id="IPR004101">
    <property type="entry name" value="Mur_ligase_C"/>
</dbReference>
<dbReference type="HAMAP" id="MF_00208">
    <property type="entry name" value="MurE"/>
    <property type="match status" value="1"/>
</dbReference>
<feature type="binding site" evidence="7">
    <location>
        <position position="462"/>
    </location>
    <ligand>
        <name>meso-2,6-diaminopimelate</name>
        <dbReference type="ChEBI" id="CHEBI:57791"/>
    </ligand>
</feature>
<feature type="binding site" evidence="7">
    <location>
        <position position="193"/>
    </location>
    <ligand>
        <name>UDP-N-acetyl-alpha-D-muramoyl-L-alanyl-D-glutamate</name>
        <dbReference type="ChEBI" id="CHEBI:83900"/>
    </ligand>
</feature>
<comment type="PTM">
    <text evidence="7">Carboxylation is probably crucial for Mg(2+) binding and, consequently, for the gamma-phosphate positioning of ATP.</text>
</comment>
<keyword evidence="7" id="KW-0460">Magnesium</keyword>
<feature type="domain" description="Mur ligase central" evidence="11">
    <location>
        <begin position="114"/>
        <end position="317"/>
    </location>
</feature>
<dbReference type="Pfam" id="PF08245">
    <property type="entry name" value="Mur_ligase_M"/>
    <property type="match status" value="1"/>
</dbReference>
<comment type="pathway">
    <text evidence="7 8">Cell wall biogenesis; peptidoglycan biosynthesis.</text>
</comment>
<dbReference type="Pfam" id="PF01225">
    <property type="entry name" value="Mur_ligase"/>
    <property type="match status" value="1"/>
</dbReference>
<sequence length="496" mass="50701">MRSLTDLIRASGAAIAAGEDRAEAVTVSGLTADSRAVGPGAVFAALPGAKADGRAFIAQAVQSGAVAVLAPTGTTLPEGVGADTVLLTHDAPRLAFSLMAAAFHGRQPETVAAVTGTNGKTSTANFARQLWAALGMQAASLGTLGVIGPDWTIEGKLTTPDPKRLHALLAEIADRGVTHLCMEASSHGLDQHRLSGVMVAAGGFTNLSRDHLDYHGTMEAYLAAKAKLFGEVMHEGGAAVLNADIPEFATLKATAEARGLRVIDYGREAAAIKLLDIARTAHGQRLTLALDGADPLTVELPLAGTFQVENALCALGLVIGCGAEAERAARALETLSGVAGRLQLVATRANGAAVYVDYAHTPDALETVLEALRPHAAGRLVCVFGAGGDRDPGKRPLMGQAVAKLADVAIVTDDNPRTEDPAAIRSAVMQGCPEGLDVGDRRAAIAEGVRQLGPGDVLLVAGKGHETGQTVGTVVHPFDDAAEARAAVEAADGRVA</sequence>
<dbReference type="NCBIfam" id="NF001126">
    <property type="entry name" value="PRK00139.1-4"/>
    <property type="match status" value="1"/>
</dbReference>
<feature type="binding site" evidence="7">
    <location>
        <position position="191"/>
    </location>
    <ligand>
        <name>UDP-N-acetyl-alpha-D-muramoyl-L-alanyl-D-glutamate</name>
        <dbReference type="ChEBI" id="CHEBI:83900"/>
    </ligand>
</feature>
<dbReference type="PATRIC" id="fig|1238182.3.peg.2284"/>
<feature type="binding site" evidence="7">
    <location>
        <position position="466"/>
    </location>
    <ligand>
        <name>meso-2,6-diaminopimelate</name>
        <dbReference type="ChEBI" id="CHEBI:57791"/>
    </ligand>
</feature>
<dbReference type="Proteomes" id="UP000009881">
    <property type="component" value="Unassembled WGS sequence"/>
</dbReference>
<name>K9GXJ2_9PROT</name>
<accession>K9GXJ2</accession>
<reference evidence="12 13" key="1">
    <citation type="journal article" date="2013" name="Genome Announc.">
        <title>Draft Genome Sequence of an Alphaproteobacterium, Caenispirillum salinarum AK4(T), Isolated from a Solar Saltern.</title>
        <authorList>
            <person name="Khatri I."/>
            <person name="Singh A."/>
            <person name="Korpole S."/>
            <person name="Pinnaka A.K."/>
            <person name="Subramanian S."/>
        </authorList>
    </citation>
    <scope>NUCLEOTIDE SEQUENCE [LARGE SCALE GENOMIC DNA]</scope>
    <source>
        <strain evidence="12 13">AK4</strain>
    </source>
</reference>
<evidence type="ECO:0000313" key="13">
    <source>
        <dbReference type="Proteomes" id="UP000009881"/>
    </source>
</evidence>
<evidence type="ECO:0000256" key="8">
    <source>
        <dbReference type="RuleBase" id="RU004135"/>
    </source>
</evidence>
<comment type="subcellular location">
    <subcellularLocation>
        <location evidence="7 8">Cytoplasm</location>
    </subcellularLocation>
</comment>
<proteinExistence type="inferred from homology"/>
<dbReference type="GO" id="GO:0008765">
    <property type="term" value="F:UDP-N-acetylmuramoylalanyl-D-glutamate-2,6-diaminopimelate ligase activity"/>
    <property type="evidence" value="ECO:0007669"/>
    <property type="project" value="UniProtKB-UniRule"/>
</dbReference>
<evidence type="ECO:0000256" key="3">
    <source>
        <dbReference type="ARBA" id="ARBA00022960"/>
    </source>
</evidence>
<evidence type="ECO:0000256" key="1">
    <source>
        <dbReference type="ARBA" id="ARBA00005898"/>
    </source>
</evidence>
<comment type="function">
    <text evidence="7">Catalyzes the addition of meso-diaminopimelic acid to the nucleotide precursor UDP-N-acetylmuramoyl-L-alanyl-D-glutamate (UMAG) in the biosynthesis of bacterial cell-wall peptidoglycan.</text>
</comment>
<keyword evidence="7" id="KW-0963">Cytoplasm</keyword>
<evidence type="ECO:0000259" key="11">
    <source>
        <dbReference type="Pfam" id="PF08245"/>
    </source>
</evidence>
<comment type="cofactor">
    <cofactor evidence="7">
        <name>Mg(2+)</name>
        <dbReference type="ChEBI" id="CHEBI:18420"/>
    </cofactor>
</comment>
<dbReference type="Gene3D" id="3.40.1390.10">
    <property type="entry name" value="MurE/MurF, N-terminal domain"/>
    <property type="match status" value="1"/>
</dbReference>
<feature type="binding site" evidence="7">
    <location>
        <position position="34"/>
    </location>
    <ligand>
        <name>UDP-N-acetyl-alpha-D-muramoyl-L-alanyl-D-glutamate</name>
        <dbReference type="ChEBI" id="CHEBI:83900"/>
    </ligand>
</feature>
<dbReference type="GO" id="GO:0009252">
    <property type="term" value="P:peptidoglycan biosynthetic process"/>
    <property type="evidence" value="ECO:0007669"/>
    <property type="project" value="UniProtKB-UniRule"/>
</dbReference>
<dbReference type="InterPro" id="IPR035911">
    <property type="entry name" value="MurE/MurF_N"/>
</dbReference>
<dbReference type="AlphaFoldDB" id="K9GXJ2"/>
<dbReference type="STRING" id="1238182.C882_0068"/>
<dbReference type="RefSeq" id="WP_009540728.1">
    <property type="nucleotide sequence ID" value="NZ_ANHY01000010.1"/>
</dbReference>
<feature type="binding site" evidence="7">
    <location>
        <position position="390"/>
    </location>
    <ligand>
        <name>meso-2,6-diaminopimelate</name>
        <dbReference type="ChEBI" id="CHEBI:57791"/>
    </ligand>
</feature>
<evidence type="ECO:0000256" key="6">
    <source>
        <dbReference type="ARBA" id="ARBA00023316"/>
    </source>
</evidence>
<feature type="binding site" evidence="7">
    <location>
        <begin position="116"/>
        <end position="122"/>
    </location>
    <ligand>
        <name>ATP</name>
        <dbReference type="ChEBI" id="CHEBI:30616"/>
    </ligand>
</feature>
<dbReference type="PANTHER" id="PTHR23135">
    <property type="entry name" value="MUR LIGASE FAMILY MEMBER"/>
    <property type="match status" value="1"/>
</dbReference>
<feature type="modified residue" description="N6-carboxylysine" evidence="7">
    <location>
        <position position="225"/>
    </location>
</feature>
<dbReference type="InterPro" id="IPR036615">
    <property type="entry name" value="Mur_ligase_C_dom_sf"/>
</dbReference>
<dbReference type="GO" id="GO:0071555">
    <property type="term" value="P:cell wall organization"/>
    <property type="evidence" value="ECO:0007669"/>
    <property type="project" value="UniProtKB-KW"/>
</dbReference>
<dbReference type="Pfam" id="PF02875">
    <property type="entry name" value="Mur_ligase_C"/>
    <property type="match status" value="1"/>
</dbReference>
<dbReference type="GO" id="GO:0051301">
    <property type="term" value="P:cell division"/>
    <property type="evidence" value="ECO:0007669"/>
    <property type="project" value="UniProtKB-KW"/>
</dbReference>
<evidence type="ECO:0000313" key="12">
    <source>
        <dbReference type="EMBL" id="EKV29987.1"/>
    </source>
</evidence>
<dbReference type="InterPro" id="IPR005761">
    <property type="entry name" value="UDP-N-AcMur-Glu-dNH2Pim_ligase"/>
</dbReference>
<dbReference type="InterPro" id="IPR000713">
    <property type="entry name" value="Mur_ligase_N"/>
</dbReference>
<dbReference type="Gene3D" id="3.40.1190.10">
    <property type="entry name" value="Mur-like, catalytic domain"/>
    <property type="match status" value="1"/>
</dbReference>
<dbReference type="PANTHER" id="PTHR23135:SF4">
    <property type="entry name" value="UDP-N-ACETYLMURAMOYL-L-ALANYL-D-GLUTAMATE--2,6-DIAMINOPIMELATE LIGASE MURE HOMOLOG, CHLOROPLASTIC"/>
    <property type="match status" value="1"/>
</dbReference>
<keyword evidence="2 7" id="KW-0132">Cell division</keyword>
<feature type="domain" description="Mur ligase N-terminal catalytic" evidence="9">
    <location>
        <begin position="27"/>
        <end position="103"/>
    </location>
</feature>
<keyword evidence="13" id="KW-1185">Reference proteome</keyword>
<dbReference type="NCBIfam" id="NF001124">
    <property type="entry name" value="PRK00139.1-2"/>
    <property type="match status" value="1"/>
</dbReference>
<keyword evidence="7" id="KW-0067">ATP-binding</keyword>
<keyword evidence="5 7" id="KW-0131">Cell cycle</keyword>
<feature type="short sequence motif" description="Meso-diaminopimelate recognition motif" evidence="7">
    <location>
        <begin position="414"/>
        <end position="417"/>
    </location>
</feature>
<organism evidence="12 13">
    <name type="scientific">Caenispirillum salinarum AK4</name>
    <dbReference type="NCBI Taxonomy" id="1238182"/>
    <lineage>
        <taxon>Bacteria</taxon>
        <taxon>Pseudomonadati</taxon>
        <taxon>Pseudomonadota</taxon>
        <taxon>Alphaproteobacteria</taxon>
        <taxon>Rhodospirillales</taxon>
        <taxon>Novispirillaceae</taxon>
        <taxon>Caenispirillum</taxon>
    </lineage>
</organism>
<evidence type="ECO:0000256" key="2">
    <source>
        <dbReference type="ARBA" id="ARBA00022618"/>
    </source>
</evidence>
<evidence type="ECO:0000256" key="7">
    <source>
        <dbReference type="HAMAP-Rule" id="MF_00208"/>
    </source>
</evidence>
<keyword evidence="4 7" id="KW-0573">Peptidoglycan synthesis</keyword>
<comment type="caution">
    <text evidence="7">Lacks conserved residue(s) required for the propagation of feature annotation.</text>
</comment>
<protein>
    <recommendedName>
        <fullName evidence="7">UDP-N-acetylmuramoyl-L-alanyl-D-glutamate--2,6-diaminopimelate ligase</fullName>
        <ecNumber evidence="7">6.3.2.13</ecNumber>
    </recommendedName>
    <alternativeName>
        <fullName evidence="7">Meso-A2pm-adding enzyme</fullName>
    </alternativeName>
    <alternativeName>
        <fullName evidence="7">Meso-diaminopimelate-adding enzyme</fullName>
    </alternativeName>
    <alternativeName>
        <fullName evidence="7">UDP-MurNAc-L-Ala-D-Glu:meso-diaminopimelate ligase</fullName>
    </alternativeName>
    <alternativeName>
        <fullName evidence="7">UDP-MurNAc-tripeptide synthetase</fullName>
    </alternativeName>
    <alternativeName>
        <fullName evidence="7">UDP-N-acetylmuramyl-tripeptide synthetase</fullName>
    </alternativeName>
</protein>
<dbReference type="InterPro" id="IPR036565">
    <property type="entry name" value="Mur-like_cat_sf"/>
</dbReference>
<feature type="binding site" evidence="7">
    <location>
        <position position="185"/>
    </location>
    <ligand>
        <name>UDP-N-acetyl-alpha-D-muramoyl-L-alanyl-D-glutamate</name>
        <dbReference type="ChEBI" id="CHEBI:83900"/>
    </ligand>
</feature>
<comment type="catalytic activity">
    <reaction evidence="7">
        <text>UDP-N-acetyl-alpha-D-muramoyl-L-alanyl-D-glutamate + meso-2,6-diaminopimelate + ATP = UDP-N-acetyl-alpha-D-muramoyl-L-alanyl-gamma-D-glutamyl-meso-2,6-diaminopimelate + ADP + phosphate + H(+)</text>
        <dbReference type="Rhea" id="RHEA:23676"/>
        <dbReference type="ChEBI" id="CHEBI:15378"/>
        <dbReference type="ChEBI" id="CHEBI:30616"/>
        <dbReference type="ChEBI" id="CHEBI:43474"/>
        <dbReference type="ChEBI" id="CHEBI:57791"/>
        <dbReference type="ChEBI" id="CHEBI:83900"/>
        <dbReference type="ChEBI" id="CHEBI:83905"/>
        <dbReference type="ChEBI" id="CHEBI:456216"/>
        <dbReference type="EC" id="6.3.2.13"/>
    </reaction>
</comment>
<dbReference type="SUPFAM" id="SSF53623">
    <property type="entry name" value="MurD-like peptide ligases, catalytic domain"/>
    <property type="match status" value="1"/>
</dbReference>
<evidence type="ECO:0000259" key="10">
    <source>
        <dbReference type="Pfam" id="PF02875"/>
    </source>
</evidence>
<dbReference type="eggNOG" id="COG0769">
    <property type="taxonomic scope" value="Bacteria"/>
</dbReference>
<evidence type="ECO:0000256" key="4">
    <source>
        <dbReference type="ARBA" id="ARBA00022984"/>
    </source>
</evidence>
<gene>
    <name evidence="7" type="primary">murE</name>
    <name evidence="12" type="ORF">C882_0068</name>
</gene>
<dbReference type="GO" id="GO:0005524">
    <property type="term" value="F:ATP binding"/>
    <property type="evidence" value="ECO:0007669"/>
    <property type="project" value="UniProtKB-UniRule"/>
</dbReference>
<dbReference type="GO" id="GO:0000287">
    <property type="term" value="F:magnesium ion binding"/>
    <property type="evidence" value="ECO:0007669"/>
    <property type="project" value="UniProtKB-UniRule"/>
</dbReference>
<keyword evidence="3 7" id="KW-0133">Cell shape</keyword>
<evidence type="ECO:0000256" key="5">
    <source>
        <dbReference type="ARBA" id="ARBA00023306"/>
    </source>
</evidence>
<comment type="similarity">
    <text evidence="1 7">Belongs to the MurCDEF family. MurE subfamily.</text>
</comment>
<dbReference type="EMBL" id="ANHY01000010">
    <property type="protein sequence ID" value="EKV29987.1"/>
    <property type="molecule type" value="Genomic_DNA"/>
</dbReference>
<dbReference type="SUPFAM" id="SSF53244">
    <property type="entry name" value="MurD-like peptide ligases, peptide-binding domain"/>
    <property type="match status" value="1"/>
</dbReference>
<feature type="binding site" evidence="7">
    <location>
        <begin position="414"/>
        <end position="417"/>
    </location>
    <ligand>
        <name>meso-2,6-diaminopimelate</name>
        <dbReference type="ChEBI" id="CHEBI:57791"/>
    </ligand>
</feature>
<feature type="domain" description="Mur ligase C-terminal" evidence="10">
    <location>
        <begin position="340"/>
        <end position="464"/>
    </location>
</feature>
<comment type="caution">
    <text evidence="12">The sequence shown here is derived from an EMBL/GenBank/DDBJ whole genome shotgun (WGS) entry which is preliminary data.</text>
</comment>
<dbReference type="NCBIfam" id="TIGR01085">
    <property type="entry name" value="murE"/>
    <property type="match status" value="1"/>
</dbReference>
<dbReference type="InterPro" id="IPR013221">
    <property type="entry name" value="Mur_ligase_cen"/>
</dbReference>
<dbReference type="UniPathway" id="UPA00219"/>
<dbReference type="Gene3D" id="3.90.190.20">
    <property type="entry name" value="Mur ligase, C-terminal domain"/>
    <property type="match status" value="1"/>
</dbReference>
<dbReference type="EC" id="6.3.2.13" evidence="7"/>
<dbReference type="GO" id="GO:0005737">
    <property type="term" value="C:cytoplasm"/>
    <property type="evidence" value="ECO:0007669"/>
    <property type="project" value="UniProtKB-SubCell"/>
</dbReference>
<dbReference type="SUPFAM" id="SSF63418">
    <property type="entry name" value="MurE/MurF N-terminal domain"/>
    <property type="match status" value="1"/>
</dbReference>
<dbReference type="OrthoDB" id="9800958at2"/>